<evidence type="ECO:0000313" key="3">
    <source>
        <dbReference type="Proteomes" id="UP000593565"/>
    </source>
</evidence>
<dbReference type="AlphaFoldDB" id="A0A7J6AZI6"/>
<reference evidence="2 3" key="1">
    <citation type="submission" date="2020-02" db="EMBL/GenBank/DDBJ databases">
        <title>A chromosome-scale genome assembly of the black bullhead catfish (Ameiurus melas).</title>
        <authorList>
            <person name="Wen M."/>
            <person name="Zham M."/>
            <person name="Cabau C."/>
            <person name="Klopp C."/>
            <person name="Donnadieu C."/>
            <person name="Roques C."/>
            <person name="Bouchez O."/>
            <person name="Lampietro C."/>
            <person name="Jouanno E."/>
            <person name="Herpin A."/>
            <person name="Louis A."/>
            <person name="Berthelot C."/>
            <person name="Parey E."/>
            <person name="Roest-Crollius H."/>
            <person name="Braasch I."/>
            <person name="Postlethwait J."/>
            <person name="Robinson-Rechavi M."/>
            <person name="Echchiki A."/>
            <person name="Begum T."/>
            <person name="Montfort J."/>
            <person name="Schartl M."/>
            <person name="Bobe J."/>
            <person name="Guiguen Y."/>
        </authorList>
    </citation>
    <scope>NUCLEOTIDE SEQUENCE [LARGE SCALE GENOMIC DNA]</scope>
    <source>
        <strain evidence="2">M_S1</strain>
        <tissue evidence="2">Blood</tissue>
    </source>
</reference>
<comment type="caution">
    <text evidence="2">The sequence shown here is derived from an EMBL/GenBank/DDBJ whole genome shotgun (WGS) entry which is preliminary data.</text>
</comment>
<protein>
    <submittedName>
        <fullName evidence="2">Uncharacterized protein</fullName>
    </submittedName>
</protein>
<name>A0A7J6AZI6_AMEME</name>
<feature type="region of interest" description="Disordered" evidence="1">
    <location>
        <begin position="1"/>
        <end position="28"/>
    </location>
</feature>
<dbReference type="EMBL" id="JAAGNN010000006">
    <property type="protein sequence ID" value="KAF4088076.1"/>
    <property type="molecule type" value="Genomic_DNA"/>
</dbReference>
<evidence type="ECO:0000313" key="2">
    <source>
        <dbReference type="EMBL" id="KAF4088076.1"/>
    </source>
</evidence>
<dbReference type="Proteomes" id="UP000593565">
    <property type="component" value="Unassembled WGS sequence"/>
</dbReference>
<sequence>MELNRDSVNESYSNKEFPNTQQHGHLRLRDQRRFKSLRLKRWSTAESRFFFTEVLKETTIRKEKKQLMNAELK</sequence>
<evidence type="ECO:0000256" key="1">
    <source>
        <dbReference type="SAM" id="MobiDB-lite"/>
    </source>
</evidence>
<keyword evidence="3" id="KW-1185">Reference proteome</keyword>
<gene>
    <name evidence="2" type="ORF">AMELA_G00078610</name>
</gene>
<accession>A0A7J6AZI6</accession>
<organism evidence="2 3">
    <name type="scientific">Ameiurus melas</name>
    <name type="common">Black bullhead</name>
    <name type="synonym">Silurus melas</name>
    <dbReference type="NCBI Taxonomy" id="219545"/>
    <lineage>
        <taxon>Eukaryota</taxon>
        <taxon>Metazoa</taxon>
        <taxon>Chordata</taxon>
        <taxon>Craniata</taxon>
        <taxon>Vertebrata</taxon>
        <taxon>Euteleostomi</taxon>
        <taxon>Actinopterygii</taxon>
        <taxon>Neopterygii</taxon>
        <taxon>Teleostei</taxon>
        <taxon>Ostariophysi</taxon>
        <taxon>Siluriformes</taxon>
        <taxon>Ictaluridae</taxon>
        <taxon>Ameiurus</taxon>
    </lineage>
</organism>
<proteinExistence type="predicted"/>
<feature type="compositionally biased region" description="Polar residues" evidence="1">
    <location>
        <begin position="9"/>
        <end position="23"/>
    </location>
</feature>